<accession>A0A1T4S0R2</accession>
<sequence>MYNNSTHNVWVWLSNDSINTSNKKKVRRRFFTKGEEHTNLLQIGLDANATFDKDLFQNLIKVIKVGECFNLFFITNNQDNLKLSYSDILPHIVILDEYLVLKELHLSKNIFTPSFFYNSCSIIIPLEKFYQYIKKDLTEE</sequence>
<evidence type="ECO:0000313" key="1">
    <source>
        <dbReference type="EMBL" id="SKA21824.1"/>
    </source>
</evidence>
<gene>
    <name evidence="1" type="ORF">SAMN02745202_02526</name>
</gene>
<reference evidence="1 2" key="1">
    <citation type="submission" date="2017-02" db="EMBL/GenBank/DDBJ databases">
        <authorList>
            <person name="Peterson S.W."/>
        </authorList>
    </citation>
    <scope>NUCLEOTIDE SEQUENCE [LARGE SCALE GENOMIC DNA]</scope>
    <source>
        <strain evidence="1 2">ATCC 43324</strain>
    </source>
</reference>
<dbReference type="AlphaFoldDB" id="A0A1T4S0R2"/>
<protein>
    <submittedName>
        <fullName evidence="1">Uncharacterized protein</fullName>
    </submittedName>
</protein>
<name>A0A1T4S0R2_9BACT</name>
<evidence type="ECO:0000313" key="2">
    <source>
        <dbReference type="Proteomes" id="UP000190065"/>
    </source>
</evidence>
<dbReference type="EMBL" id="FUXK01000046">
    <property type="protein sequence ID" value="SKA21824.1"/>
    <property type="molecule type" value="Genomic_DNA"/>
</dbReference>
<dbReference type="Proteomes" id="UP000190065">
    <property type="component" value="Unassembled WGS sequence"/>
</dbReference>
<organism evidence="1 2">
    <name type="scientific">Segatella oulorum</name>
    <dbReference type="NCBI Taxonomy" id="28136"/>
    <lineage>
        <taxon>Bacteria</taxon>
        <taxon>Pseudomonadati</taxon>
        <taxon>Bacteroidota</taxon>
        <taxon>Bacteroidia</taxon>
        <taxon>Bacteroidales</taxon>
        <taxon>Prevotellaceae</taxon>
        <taxon>Segatella</taxon>
    </lineage>
</organism>
<proteinExistence type="predicted"/>